<gene>
    <name evidence="5" type="ORF">QJU78_09470</name>
</gene>
<evidence type="ECO:0000259" key="4">
    <source>
        <dbReference type="Pfam" id="PF00535"/>
    </source>
</evidence>
<reference evidence="5" key="1">
    <citation type="journal article" date="2023" name="Front. Microbiol.">
        <title>Phylogeography and host specificity of Pasteurellaceae pathogenic to sea-farmed fish in the north-east Atlantic.</title>
        <authorList>
            <person name="Gulla S."/>
            <person name="Colquhoun D.J."/>
            <person name="Olsen A.B."/>
            <person name="Spilsberg B."/>
            <person name="Lagesen K."/>
            <person name="Aakesson C.P."/>
            <person name="Strom S."/>
            <person name="Manji F."/>
            <person name="Birkbeck T.H."/>
            <person name="Nilsen H.K."/>
        </authorList>
    </citation>
    <scope>NUCLEOTIDE SEQUENCE</scope>
    <source>
        <strain evidence="5">VIB1234</strain>
    </source>
</reference>
<dbReference type="EMBL" id="JASAYJ010000024">
    <property type="protein sequence ID" value="MDP8187984.1"/>
    <property type="molecule type" value="Genomic_DNA"/>
</dbReference>
<dbReference type="AlphaFoldDB" id="A0AAW8CNU8"/>
<accession>A0AAW8CNU8</accession>
<name>A0AAW8CNU8_9PAST</name>
<keyword evidence="3" id="KW-1133">Transmembrane helix</keyword>
<dbReference type="EC" id="2.4.-.-" evidence="5"/>
<keyword evidence="1 5" id="KW-0328">Glycosyltransferase</keyword>
<sequence>MKKLSFIVPIYNVEEYLARCVKSLLNQDVSHDEYEIILVNDGSTDNSGLIADEICQNSRNVRVFHKENGGLSDARNFGLDKADGKYIWFIDSDDYIKENCLGNLLKFSFDEDIDYIDFPIYEVNNSSKYLYNFINKPQNRVDNVSFIRDFNLNFSAWCFISKRSIWLNNNISFIRGIIHEDHDSILHLLENCSSCSHYNQQEGLYYYITGRSGSITSTKNEKRYIKSIKSWIEIINLTKERYLLSNNKNQYSVEVRKYLSYFECMLVNSILNSTLLYKKKKEYLDFASKYMLLPKDRPKRYPNPNGLWRLLFPLMKNIIFLKCLCLILGNKYIIRFINLIHKFFIHKFIFMRK</sequence>
<evidence type="ECO:0000256" key="2">
    <source>
        <dbReference type="ARBA" id="ARBA00022679"/>
    </source>
</evidence>
<keyword evidence="2 5" id="KW-0808">Transferase</keyword>
<evidence type="ECO:0000256" key="1">
    <source>
        <dbReference type="ARBA" id="ARBA00022676"/>
    </source>
</evidence>
<organism evidence="5 6">
    <name type="scientific">Pasteurella atlantica</name>
    <dbReference type="NCBI Taxonomy" id="2827233"/>
    <lineage>
        <taxon>Bacteria</taxon>
        <taxon>Pseudomonadati</taxon>
        <taxon>Pseudomonadota</taxon>
        <taxon>Gammaproteobacteria</taxon>
        <taxon>Pasteurellales</taxon>
        <taxon>Pasteurellaceae</taxon>
        <taxon>Pasteurella</taxon>
    </lineage>
</organism>
<dbReference type="InterPro" id="IPR001173">
    <property type="entry name" value="Glyco_trans_2-like"/>
</dbReference>
<dbReference type="Gene3D" id="3.90.550.10">
    <property type="entry name" value="Spore Coat Polysaccharide Biosynthesis Protein SpsA, Chain A"/>
    <property type="match status" value="1"/>
</dbReference>
<dbReference type="RefSeq" id="WP_267873274.1">
    <property type="nucleotide sequence ID" value="NZ_JAGRQI010000025.1"/>
</dbReference>
<protein>
    <submittedName>
        <fullName evidence="5">Glycosyltransferase family 2 protein</fullName>
        <ecNumber evidence="5">2.4.-.-</ecNumber>
    </submittedName>
</protein>
<dbReference type="Pfam" id="PF00535">
    <property type="entry name" value="Glycos_transf_2"/>
    <property type="match status" value="1"/>
</dbReference>
<dbReference type="CDD" id="cd00761">
    <property type="entry name" value="Glyco_tranf_GTA_type"/>
    <property type="match status" value="1"/>
</dbReference>
<dbReference type="Proteomes" id="UP001230466">
    <property type="component" value="Unassembled WGS sequence"/>
</dbReference>
<dbReference type="PANTHER" id="PTHR22916">
    <property type="entry name" value="GLYCOSYLTRANSFERASE"/>
    <property type="match status" value="1"/>
</dbReference>
<dbReference type="GO" id="GO:0016758">
    <property type="term" value="F:hexosyltransferase activity"/>
    <property type="evidence" value="ECO:0007669"/>
    <property type="project" value="UniProtKB-ARBA"/>
</dbReference>
<proteinExistence type="predicted"/>
<evidence type="ECO:0000313" key="6">
    <source>
        <dbReference type="Proteomes" id="UP001230466"/>
    </source>
</evidence>
<dbReference type="InterPro" id="IPR029044">
    <property type="entry name" value="Nucleotide-diphossugar_trans"/>
</dbReference>
<feature type="transmembrane region" description="Helical" evidence="3">
    <location>
        <begin position="307"/>
        <end position="329"/>
    </location>
</feature>
<keyword evidence="3" id="KW-0472">Membrane</keyword>
<evidence type="ECO:0000313" key="5">
    <source>
        <dbReference type="EMBL" id="MDP8187984.1"/>
    </source>
</evidence>
<feature type="domain" description="Glycosyltransferase 2-like" evidence="4">
    <location>
        <begin position="5"/>
        <end position="132"/>
    </location>
</feature>
<dbReference type="SUPFAM" id="SSF53448">
    <property type="entry name" value="Nucleotide-diphospho-sugar transferases"/>
    <property type="match status" value="1"/>
</dbReference>
<comment type="caution">
    <text evidence="5">The sequence shown here is derived from an EMBL/GenBank/DDBJ whole genome shotgun (WGS) entry which is preliminary data.</text>
</comment>
<evidence type="ECO:0000256" key="3">
    <source>
        <dbReference type="SAM" id="Phobius"/>
    </source>
</evidence>
<dbReference type="PANTHER" id="PTHR22916:SF51">
    <property type="entry name" value="GLYCOSYLTRANSFERASE EPSH-RELATED"/>
    <property type="match status" value="1"/>
</dbReference>
<keyword evidence="3" id="KW-0812">Transmembrane</keyword>